<evidence type="ECO:0000313" key="2">
    <source>
        <dbReference type="EMBL" id="ATF25741.1"/>
    </source>
</evidence>
<dbReference type="OrthoDB" id="9803079at2"/>
<gene>
    <name evidence="2" type="ORF">CNY62_04665</name>
</gene>
<dbReference type="AlphaFoldDB" id="A0A1D2LUW3"/>
<dbReference type="RefSeq" id="WP_069125612.1">
    <property type="nucleotide sequence ID" value="NZ_CP023483.1"/>
</dbReference>
<name>A0A1D2LUW3_BROTH</name>
<dbReference type="PANTHER" id="PTHR36437:SF2">
    <property type="entry name" value="GLYOXALASE_BLEOMYCIN RESISTANCE PROTEIN_DIOXYGENASE"/>
    <property type="match status" value="1"/>
</dbReference>
<dbReference type="InterPro" id="IPR037523">
    <property type="entry name" value="VOC_core"/>
</dbReference>
<dbReference type="STRING" id="2756.BFR44_07190"/>
<keyword evidence="2" id="KW-0560">Oxidoreductase</keyword>
<sequence length="124" mass="13872">MITKIGELMLYVNDLDQSATFWTEKIGFTQLAEHNKGGMRWINIAPTSTTETQFVLHDKKQIAAMHPEVPLATPALLFYTKDIQKLHEALFNKGIPVGDIVEMGGSLTFNFPDPDGNYFAVKNS</sequence>
<proteinExistence type="predicted"/>
<keyword evidence="3" id="KW-1185">Reference proteome</keyword>
<dbReference type="Proteomes" id="UP000243591">
    <property type="component" value="Chromosome"/>
</dbReference>
<dbReference type="Pfam" id="PF00903">
    <property type="entry name" value="Glyoxalase"/>
    <property type="match status" value="1"/>
</dbReference>
<protein>
    <submittedName>
        <fullName evidence="2">Glyoxalase/bleomycin resistance/extradiol dioxygenase family protein</fullName>
    </submittedName>
</protein>
<evidence type="ECO:0000259" key="1">
    <source>
        <dbReference type="PROSITE" id="PS51819"/>
    </source>
</evidence>
<dbReference type="SUPFAM" id="SSF54593">
    <property type="entry name" value="Glyoxalase/Bleomycin resistance protein/Dihydroxybiphenyl dioxygenase"/>
    <property type="match status" value="1"/>
</dbReference>
<evidence type="ECO:0000313" key="3">
    <source>
        <dbReference type="Proteomes" id="UP000243591"/>
    </source>
</evidence>
<feature type="domain" description="VOC" evidence="1">
    <location>
        <begin position="4"/>
        <end position="124"/>
    </location>
</feature>
<dbReference type="EMBL" id="CP023483">
    <property type="protein sequence ID" value="ATF25741.1"/>
    <property type="molecule type" value="Genomic_DNA"/>
</dbReference>
<reference evidence="2 3" key="1">
    <citation type="submission" date="2017-09" db="EMBL/GenBank/DDBJ databases">
        <title>Complete Genome Sequences of Two Strains of the Meat Spoilage Bacterium Brochothrix thermosphacta Isolated from Ground Chicken.</title>
        <authorList>
            <person name="Paoli G.C."/>
            <person name="Wijey C."/>
            <person name="Chen C.-Y."/>
            <person name="Nguyen L."/>
            <person name="Yan X."/>
            <person name="Irwin P.L."/>
        </authorList>
    </citation>
    <scope>NUCLEOTIDE SEQUENCE [LARGE SCALE GENOMIC DNA]</scope>
    <source>
        <strain evidence="2 3">BI</strain>
    </source>
</reference>
<keyword evidence="2" id="KW-0223">Dioxygenase</keyword>
<dbReference type="PANTHER" id="PTHR36437">
    <property type="entry name" value="GLYOXALASE/BLEOMYCIN RESISTANCE PROTEIN/DIOXYGENASE"/>
    <property type="match status" value="1"/>
</dbReference>
<accession>A0A1D2LUW3</accession>
<dbReference type="InterPro" id="IPR004360">
    <property type="entry name" value="Glyas_Fos-R_dOase_dom"/>
</dbReference>
<dbReference type="Gene3D" id="3.10.180.10">
    <property type="entry name" value="2,3-Dihydroxybiphenyl 1,2-Dioxygenase, domain 1"/>
    <property type="match status" value="1"/>
</dbReference>
<dbReference type="KEGG" id="bths:CNY62_04665"/>
<organism evidence="2 3">
    <name type="scientific">Brochothrix thermosphacta</name>
    <name type="common">Microbacterium thermosphactum</name>
    <dbReference type="NCBI Taxonomy" id="2756"/>
    <lineage>
        <taxon>Bacteria</taxon>
        <taxon>Bacillati</taxon>
        <taxon>Bacillota</taxon>
        <taxon>Bacilli</taxon>
        <taxon>Bacillales</taxon>
        <taxon>Listeriaceae</taxon>
        <taxon>Brochothrix</taxon>
    </lineage>
</organism>
<dbReference type="PROSITE" id="PS51819">
    <property type="entry name" value="VOC"/>
    <property type="match status" value="1"/>
</dbReference>
<dbReference type="GO" id="GO:0051213">
    <property type="term" value="F:dioxygenase activity"/>
    <property type="evidence" value="ECO:0007669"/>
    <property type="project" value="UniProtKB-KW"/>
</dbReference>
<dbReference type="InterPro" id="IPR029068">
    <property type="entry name" value="Glyas_Bleomycin-R_OHBP_Dase"/>
</dbReference>